<name>A0A2C5ZIY4_9HYPO</name>
<dbReference type="Proteomes" id="UP000226431">
    <property type="component" value="Unassembled WGS sequence"/>
</dbReference>
<organism evidence="1 2">
    <name type="scientific">Ophiocordyceps camponoti-rufipedis</name>
    <dbReference type="NCBI Taxonomy" id="2004952"/>
    <lineage>
        <taxon>Eukaryota</taxon>
        <taxon>Fungi</taxon>
        <taxon>Dikarya</taxon>
        <taxon>Ascomycota</taxon>
        <taxon>Pezizomycotina</taxon>
        <taxon>Sordariomycetes</taxon>
        <taxon>Hypocreomycetidae</taxon>
        <taxon>Hypocreales</taxon>
        <taxon>Ophiocordycipitaceae</taxon>
        <taxon>Ophiocordyceps</taxon>
    </lineage>
</organism>
<sequence length="153" mass="16163">MEVELLECSSCPQVTVSYLAFGPGPVAHFTATTTVAAPTTVLDFACSSYYRPRPSSAGRYWSGPGRFEEETVVRPPNMKSKPTCTSSTLQRAPGVPGPTITVWPATVTSTSTINCGNCALAWSTAAIQFLAAQQYTATVTAAQPSVKSNYACL</sequence>
<gene>
    <name evidence="1" type="ORF">CDD80_4943</name>
</gene>
<protein>
    <submittedName>
        <fullName evidence="1">Uncharacterized protein</fullName>
    </submittedName>
</protein>
<comment type="caution">
    <text evidence="1">The sequence shown here is derived from an EMBL/GenBank/DDBJ whole genome shotgun (WGS) entry which is preliminary data.</text>
</comment>
<evidence type="ECO:0000313" key="2">
    <source>
        <dbReference type="Proteomes" id="UP000226431"/>
    </source>
</evidence>
<dbReference type="OrthoDB" id="5151039at2759"/>
<reference evidence="1 2" key="1">
    <citation type="submission" date="2017-06" db="EMBL/GenBank/DDBJ databases">
        <title>Ant-infecting Ophiocordyceps genomes reveal a high diversity of potential behavioral manipulation genes and a possible major role for enterotoxins.</title>
        <authorList>
            <person name="De Bekker C."/>
            <person name="Evans H.C."/>
            <person name="Brachmann A."/>
            <person name="Hughes D.P."/>
        </authorList>
    </citation>
    <scope>NUCLEOTIDE SEQUENCE [LARGE SCALE GENOMIC DNA]</scope>
    <source>
        <strain evidence="1 2">Map16</strain>
    </source>
</reference>
<evidence type="ECO:0000313" key="1">
    <source>
        <dbReference type="EMBL" id="PHH79384.1"/>
    </source>
</evidence>
<keyword evidence="2" id="KW-1185">Reference proteome</keyword>
<dbReference type="AlphaFoldDB" id="A0A2C5ZIY4"/>
<dbReference type="EMBL" id="NJES01000047">
    <property type="protein sequence ID" value="PHH79384.1"/>
    <property type="molecule type" value="Genomic_DNA"/>
</dbReference>
<accession>A0A2C5ZIY4</accession>
<proteinExistence type="predicted"/>